<dbReference type="GO" id="GO:0003676">
    <property type="term" value="F:nucleic acid binding"/>
    <property type="evidence" value="ECO:0007669"/>
    <property type="project" value="InterPro"/>
</dbReference>
<dbReference type="PANTHER" id="PTHR42648:SF31">
    <property type="entry name" value="RNA-DIRECTED DNA POLYMERASE"/>
    <property type="match status" value="1"/>
</dbReference>
<dbReference type="OrthoDB" id="1305950at2759"/>
<feature type="compositionally biased region" description="Low complexity" evidence="2">
    <location>
        <begin position="497"/>
        <end position="548"/>
    </location>
</feature>
<evidence type="ECO:0000313" key="4">
    <source>
        <dbReference type="RefSeq" id="XP_016446556.1"/>
    </source>
</evidence>
<reference evidence="4" key="1">
    <citation type="submission" date="2025-08" db="UniProtKB">
        <authorList>
            <consortium name="RefSeq"/>
        </authorList>
    </citation>
    <scope>IDENTIFICATION</scope>
</reference>
<sequence>MANSATMNTTGTITYLMSHLVSNNWIIDTGVTNYMAHNLNLLSNIRKLSDIDQNSVQLLNGEKVIISHTGDLSLFKDKSVHHVLYILDFKFNLMSVSKITKELRCLVAFFPDFCIFQELFTGKVMGIGKEEHGIYILEHKEQDVPKQLPDSRPFHSSSSVNTTSSEFQTNNASAENKNTSECPNETVLWHKRLGHAPLRVLKRIQSLPNVQLKDHFCTVCHVAKQTRVPFPSSNACSINAFDLIHVDVWEPYRVSTHNGRKYFMTLVDDYSRFIWLFLMNDNEESIVILKNFLLLVKNQFHCSTKCLRSDNGTKFFNNQVTGLLQEHGIVHQRSCVYTPQQNGRVDRRHRSILDIARALRFQACVPLQFWVECVTTIVYILNRLPTIVLKGVSPFERLFHRSPSLQHLRVFGSLCYATNLKKTDKFCPRAILVVHLGYSSSQKGYVLYDLSSKLFFVSRYTVFREGIFLFKHLHTTPSPLFPILDFRDIECPNLSSSDVFTQSSSSSPSQPPLNASPSSHFPSPLSSDHSPSSFSTSHSSSLSLPSSTYADLRRSSRVSKPPIWMEDYIVMSKISSCAHPIS</sequence>
<keyword evidence="1" id="KW-0378">Hydrolase</keyword>
<dbReference type="InterPro" id="IPR025724">
    <property type="entry name" value="GAG-pre-integrase_dom"/>
</dbReference>
<feature type="compositionally biased region" description="Polar residues" evidence="2">
    <location>
        <begin position="166"/>
        <end position="179"/>
    </location>
</feature>
<dbReference type="PaxDb" id="4097-A0A1S3Y353"/>
<accession>A0A1S3Y353</accession>
<dbReference type="AlphaFoldDB" id="A0A1S3Y353"/>
<dbReference type="SMR" id="A0A1S3Y353"/>
<dbReference type="InterPro" id="IPR039537">
    <property type="entry name" value="Retrotran_Ty1/copia-like"/>
</dbReference>
<evidence type="ECO:0000259" key="3">
    <source>
        <dbReference type="PROSITE" id="PS50994"/>
    </source>
</evidence>
<feature type="compositionally biased region" description="Low complexity" evidence="2">
    <location>
        <begin position="156"/>
        <end position="165"/>
    </location>
</feature>
<evidence type="ECO:0000256" key="2">
    <source>
        <dbReference type="SAM" id="MobiDB-lite"/>
    </source>
</evidence>
<dbReference type="Pfam" id="PF25597">
    <property type="entry name" value="SH3_retrovirus"/>
    <property type="match status" value="1"/>
</dbReference>
<dbReference type="GO" id="GO:0008233">
    <property type="term" value="F:peptidase activity"/>
    <property type="evidence" value="ECO:0007669"/>
    <property type="project" value="UniProtKB-KW"/>
</dbReference>
<dbReference type="Pfam" id="PF00665">
    <property type="entry name" value="rve"/>
    <property type="match status" value="1"/>
</dbReference>
<feature type="region of interest" description="Disordered" evidence="2">
    <location>
        <begin position="147"/>
        <end position="179"/>
    </location>
</feature>
<dbReference type="STRING" id="4097.A0A1S3Y353"/>
<dbReference type="InterPro" id="IPR057670">
    <property type="entry name" value="SH3_retrovirus"/>
</dbReference>
<dbReference type="OMA" id="NSATMNT"/>
<dbReference type="GO" id="GO:0015074">
    <property type="term" value="P:DNA integration"/>
    <property type="evidence" value="ECO:0007669"/>
    <property type="project" value="InterPro"/>
</dbReference>
<evidence type="ECO:0000256" key="1">
    <source>
        <dbReference type="ARBA" id="ARBA00022670"/>
    </source>
</evidence>
<gene>
    <name evidence="4" type="primary">LOC107771645</name>
</gene>
<dbReference type="GO" id="GO:0006508">
    <property type="term" value="P:proteolysis"/>
    <property type="evidence" value="ECO:0007669"/>
    <property type="project" value="UniProtKB-KW"/>
</dbReference>
<dbReference type="KEGG" id="nta:107771645"/>
<organism evidence="4">
    <name type="scientific">Nicotiana tabacum</name>
    <name type="common">Common tobacco</name>
    <dbReference type="NCBI Taxonomy" id="4097"/>
    <lineage>
        <taxon>Eukaryota</taxon>
        <taxon>Viridiplantae</taxon>
        <taxon>Streptophyta</taxon>
        <taxon>Embryophyta</taxon>
        <taxon>Tracheophyta</taxon>
        <taxon>Spermatophyta</taxon>
        <taxon>Magnoliopsida</taxon>
        <taxon>eudicotyledons</taxon>
        <taxon>Gunneridae</taxon>
        <taxon>Pentapetalae</taxon>
        <taxon>asterids</taxon>
        <taxon>lamiids</taxon>
        <taxon>Solanales</taxon>
        <taxon>Solanaceae</taxon>
        <taxon>Nicotianoideae</taxon>
        <taxon>Nicotianeae</taxon>
        <taxon>Nicotiana</taxon>
    </lineage>
</organism>
<protein>
    <recommendedName>
        <fullName evidence="3">Integrase catalytic domain-containing protein</fullName>
    </recommendedName>
</protein>
<feature type="region of interest" description="Disordered" evidence="2">
    <location>
        <begin position="497"/>
        <end position="554"/>
    </location>
</feature>
<dbReference type="SUPFAM" id="SSF53098">
    <property type="entry name" value="Ribonuclease H-like"/>
    <property type="match status" value="1"/>
</dbReference>
<dbReference type="Gene3D" id="3.30.420.10">
    <property type="entry name" value="Ribonuclease H-like superfamily/Ribonuclease H"/>
    <property type="match status" value="1"/>
</dbReference>
<dbReference type="InterPro" id="IPR054722">
    <property type="entry name" value="PolX-like_BBD"/>
</dbReference>
<dbReference type="InterPro" id="IPR012337">
    <property type="entry name" value="RNaseH-like_sf"/>
</dbReference>
<feature type="domain" description="Integrase catalytic" evidence="3">
    <location>
        <begin position="227"/>
        <end position="402"/>
    </location>
</feature>
<proteinExistence type="predicted"/>
<dbReference type="InterPro" id="IPR001584">
    <property type="entry name" value="Integrase_cat-core"/>
</dbReference>
<dbReference type="PROSITE" id="PS50994">
    <property type="entry name" value="INTEGRASE"/>
    <property type="match status" value="1"/>
</dbReference>
<dbReference type="Pfam" id="PF13976">
    <property type="entry name" value="gag_pre-integrs"/>
    <property type="match status" value="1"/>
</dbReference>
<dbReference type="Pfam" id="PF22936">
    <property type="entry name" value="Pol_BBD"/>
    <property type="match status" value="1"/>
</dbReference>
<dbReference type="PANTHER" id="PTHR42648">
    <property type="entry name" value="TRANSPOSASE, PUTATIVE-RELATED"/>
    <property type="match status" value="1"/>
</dbReference>
<keyword evidence="1" id="KW-0645">Protease</keyword>
<name>A0A1S3Y353_TOBAC</name>
<dbReference type="RefSeq" id="XP_016446556.1">
    <property type="nucleotide sequence ID" value="XM_016591070.1"/>
</dbReference>
<dbReference type="InterPro" id="IPR036397">
    <property type="entry name" value="RNaseH_sf"/>
</dbReference>